<keyword evidence="1 4" id="KW-0489">Methyltransferase</keyword>
<evidence type="ECO:0000259" key="3">
    <source>
        <dbReference type="Pfam" id="PF13649"/>
    </source>
</evidence>
<dbReference type="AlphaFoldDB" id="A0AAJ3YYH0"/>
<dbReference type="GO" id="GO:0008168">
    <property type="term" value="F:methyltransferase activity"/>
    <property type="evidence" value="ECO:0007669"/>
    <property type="project" value="UniProtKB-KW"/>
</dbReference>
<dbReference type="Gene3D" id="3.40.50.150">
    <property type="entry name" value="Vaccinia Virus protein VP39"/>
    <property type="match status" value="1"/>
</dbReference>
<dbReference type="PANTHER" id="PTHR43861:SF1">
    <property type="entry name" value="TRANS-ACONITATE 2-METHYLTRANSFERASE"/>
    <property type="match status" value="1"/>
</dbReference>
<sequence>MVRQIQQYDNISSVYDKLIPEPDGLFDFYNGFVKEGVTILDIGCGSGRLAFQLAQNGATVHAIDISAGMVENAKRKLAQFDRKTLERIHFEKADIKNFHCESRFDYIFMSGGVFEYLLTPKDQVEALQKIKQLLKPEGKFIFDIISPPQVCAYDKRQKDFGNTANPSKDHQYIKSQNIFRIDHYKQIVSTRCLFEIHQDDKVTEKYEFKFLTRYSLPTELFYLLKSRGFTVLGFYGDYNREPFKRGSEFMIYITKLS</sequence>
<evidence type="ECO:0000256" key="2">
    <source>
        <dbReference type="ARBA" id="ARBA00022679"/>
    </source>
</evidence>
<proteinExistence type="predicted"/>
<evidence type="ECO:0000256" key="1">
    <source>
        <dbReference type="ARBA" id="ARBA00022603"/>
    </source>
</evidence>
<accession>A0AAJ3YYH0</accession>
<dbReference type="EMBL" id="CP035232">
    <property type="protein sequence ID" value="QAT65644.1"/>
    <property type="molecule type" value="Genomic_DNA"/>
</dbReference>
<dbReference type="SUPFAM" id="SSF53335">
    <property type="entry name" value="S-adenosyl-L-methionine-dependent methyltransferases"/>
    <property type="match status" value="1"/>
</dbReference>
<evidence type="ECO:0000313" key="4">
    <source>
        <dbReference type="EMBL" id="QAT65644.1"/>
    </source>
</evidence>
<dbReference type="PANTHER" id="PTHR43861">
    <property type="entry name" value="TRANS-ACONITATE 2-METHYLTRANSFERASE-RELATED"/>
    <property type="match status" value="1"/>
</dbReference>
<name>A0AAJ3YYH0_9BACI</name>
<dbReference type="GeneID" id="82853497"/>
<dbReference type="Proteomes" id="UP000288675">
    <property type="component" value="Chromosome"/>
</dbReference>
<dbReference type="CDD" id="cd02440">
    <property type="entry name" value="AdoMet_MTases"/>
    <property type="match status" value="1"/>
</dbReference>
<gene>
    <name evidence="4" type="ORF">EQZ20_12545</name>
</gene>
<organism evidence="4 5">
    <name type="scientific">Bacillus glycinifermentans</name>
    <dbReference type="NCBI Taxonomy" id="1664069"/>
    <lineage>
        <taxon>Bacteria</taxon>
        <taxon>Bacillati</taxon>
        <taxon>Bacillota</taxon>
        <taxon>Bacilli</taxon>
        <taxon>Bacillales</taxon>
        <taxon>Bacillaceae</taxon>
        <taxon>Bacillus</taxon>
    </lineage>
</organism>
<dbReference type="InterPro" id="IPR029063">
    <property type="entry name" value="SAM-dependent_MTases_sf"/>
</dbReference>
<feature type="domain" description="Methyltransferase" evidence="3">
    <location>
        <begin position="39"/>
        <end position="138"/>
    </location>
</feature>
<reference evidence="4 5" key="1">
    <citation type="submission" date="2019-01" db="EMBL/GenBank/DDBJ databases">
        <title>Genome sequence of Bacillus glycinifermentans SRCM103574.</title>
        <authorList>
            <person name="Kong H.-J."/>
            <person name="Jeong S.-Y."/>
            <person name="Jeong D.-Y."/>
        </authorList>
    </citation>
    <scope>NUCLEOTIDE SEQUENCE [LARGE SCALE GENOMIC DNA]</scope>
    <source>
        <strain evidence="4 5">SRCM103574</strain>
    </source>
</reference>
<dbReference type="InterPro" id="IPR041698">
    <property type="entry name" value="Methyltransf_25"/>
</dbReference>
<protein>
    <submittedName>
        <fullName evidence="4">Class I SAM-dependent methyltransferase</fullName>
    </submittedName>
</protein>
<dbReference type="KEGG" id="bgy:BGLY_2480"/>
<dbReference type="RefSeq" id="WP_046129530.1">
    <property type="nucleotide sequence ID" value="NZ_CP035232.1"/>
</dbReference>
<dbReference type="GO" id="GO:0032259">
    <property type="term" value="P:methylation"/>
    <property type="evidence" value="ECO:0007669"/>
    <property type="project" value="UniProtKB-KW"/>
</dbReference>
<dbReference type="Pfam" id="PF13649">
    <property type="entry name" value="Methyltransf_25"/>
    <property type="match status" value="1"/>
</dbReference>
<keyword evidence="2" id="KW-0808">Transferase</keyword>
<evidence type="ECO:0000313" key="5">
    <source>
        <dbReference type="Proteomes" id="UP000288675"/>
    </source>
</evidence>